<accession>A0A2P9AAW0</accession>
<evidence type="ECO:0000313" key="2">
    <source>
        <dbReference type="Proteomes" id="UP000245698"/>
    </source>
</evidence>
<gene>
    <name evidence="1" type="ORF">BQ8482_110204</name>
</gene>
<proteinExistence type="predicted"/>
<dbReference type="AlphaFoldDB" id="A0A2P9AAW0"/>
<reference evidence="2" key="1">
    <citation type="submission" date="2016-12" db="EMBL/GenBank/DDBJ databases">
        <authorList>
            <person name="Brunel B."/>
        </authorList>
    </citation>
    <scope>NUCLEOTIDE SEQUENCE [LARGE SCALE GENOMIC DNA]</scope>
</reference>
<organism evidence="1 2">
    <name type="scientific">Mesorhizobium delmotii</name>
    <dbReference type="NCBI Taxonomy" id="1631247"/>
    <lineage>
        <taxon>Bacteria</taxon>
        <taxon>Pseudomonadati</taxon>
        <taxon>Pseudomonadota</taxon>
        <taxon>Alphaproteobacteria</taxon>
        <taxon>Hyphomicrobiales</taxon>
        <taxon>Phyllobacteriaceae</taxon>
        <taxon>Mesorhizobium</taxon>
    </lineage>
</organism>
<evidence type="ECO:0000313" key="1">
    <source>
        <dbReference type="EMBL" id="SJM28274.1"/>
    </source>
</evidence>
<dbReference type="Proteomes" id="UP000245698">
    <property type="component" value="Unassembled WGS sequence"/>
</dbReference>
<sequence length="941" mass="102523">MKWGGDRLDKIREGRGRAAADRQRLVEQLKSSRGRTTAVALPVPEPKLPRRCEHLDVDAAMGAARRLRFLSLNPSLDVAVGPPQVLNRPTEALLRSFLTTLVTGQSHAVLQWPFGQRDISVVHPLAMLSLLFSPAARTSGAHSWCEAVPDFRTLYFPWRGGGTGAAQRSTLVDRHEVIRRNGRHLTRRMVQQPEASAELGKLHETFGHLSRLSLRDAAKPHLAHPTLAEIYPLFADDGGPERPFQRPAGELFGRVRFGAALDQLRDYRPEICQPPLAPYAMFGVSSRSDLKRVLGNAVLGAEGSGGRRPDIVLLDLGPPALTRLGHAWDEIVDAFLKEVSTRFPEVPVLSATQDDYVLRRVERMITAMESRNSNTQQRVSSSVLVRLSDDLLANDPAIEAVSPITARVHAAAGEPSEAIKALSEAARGASDPAIGGVLLRGIGNLRRALSLPCGVGVAYDILCAADGQEAANAFLERRSAGTVLAPLQRAINGGAGGTERARFLAADEAVRRAFDTLDKDTPIGSLLVAFMQSVVRKTSRSIVVFGSDTDRMLAEHRLAGEGELGPTVKQRIRSRHITFTTLAELEADLAAIEILQDRARWRRLVLVAPTSERLARIVARTWLPNELVLLCDRTFAVRTAATHKGLGTHPDLAGPDRIGGRLLALAMAAQAEADGRAVAAVDLELEARPVLLPSEEVVDLTGGDDDDAREIVVFSLQSGRTLRTRSGSVIVRHRRDAEINPFERSVARDIAEGASILVPDQSFVEAARRVLPVEVLARSWVTVYHNAVETALPQVEGDTLAAKARTLMAAMRPIGARDMSQAAVVDWIRVAEHKLQPPERLRPHAPQRKREFDAFMSVLGLSALADKVWVEGVEQLRNDRRQAGFLMARAFVSVLVDPHGAAGGLDQETKSKIAALSRQALDHLDAVVSREILDNREGQVA</sequence>
<dbReference type="EMBL" id="FUIG01000013">
    <property type="protein sequence ID" value="SJM28274.1"/>
    <property type="molecule type" value="Genomic_DNA"/>
</dbReference>
<protein>
    <submittedName>
        <fullName evidence="1">Uncharacterized protein</fullName>
    </submittedName>
</protein>
<keyword evidence="2" id="KW-1185">Reference proteome</keyword>
<name>A0A2P9AAW0_9HYPH</name>